<evidence type="ECO:0000313" key="4">
    <source>
        <dbReference type="Proteomes" id="UP000005010"/>
    </source>
</evidence>
<evidence type="ECO:0000313" key="3">
    <source>
        <dbReference type="EMBL" id="AFI03338.1"/>
    </source>
</evidence>
<gene>
    <name evidence="3" type="ordered locus">HCW_00195</name>
</gene>
<evidence type="ECO:0000259" key="1">
    <source>
        <dbReference type="Pfam" id="PF13180"/>
    </source>
</evidence>
<dbReference type="EMBL" id="CP003479">
    <property type="protein sequence ID" value="AFI03338.1"/>
    <property type="molecule type" value="Genomic_DNA"/>
</dbReference>
<dbReference type="SUPFAM" id="SSF50156">
    <property type="entry name" value="PDZ domain-like"/>
    <property type="match status" value="1"/>
</dbReference>
<dbReference type="STRING" id="182217.HCW_00195"/>
<dbReference type="Proteomes" id="UP000005010">
    <property type="component" value="Chromosome"/>
</dbReference>
<sequence>MIIYRILIALCVNVILLGAYDFKHCQAFYKQASLKSGGVALKVLPKGVYLYYSKTYPKHAKVLKSDPFIGLYLLQGEPSKFAYEMRALDKMALERVMVGISYYGAKSGDLVALQQDYTNYARFSQPTEPNGVISNICYQMLGLTIGGTSFIQTRYIKRFLNQKKPYYGDIGVRLKENKGLIVGQFDPFFTHNPFKKGDEIISINKHAIKTHAQFAWIVSNLKYHSLARVVIRRNKRIKEVVVRVNRRYGGFLLKDTFLERYHIKLDKDFIVVALGKNLPKGLNLLRIGDKILWVNRHKIALNDKALREALSSEKIELLVSRNRFEFYLKIR</sequence>
<dbReference type="Pfam" id="PF13180">
    <property type="entry name" value="PDZ_2"/>
    <property type="match status" value="1"/>
</dbReference>
<feature type="domain" description="PDZ" evidence="1">
    <location>
        <begin position="168"/>
        <end position="243"/>
    </location>
</feature>
<dbReference type="eggNOG" id="COG0265">
    <property type="taxonomic scope" value="Bacteria"/>
</dbReference>
<dbReference type="InterPro" id="IPR001478">
    <property type="entry name" value="PDZ"/>
</dbReference>
<organism evidence="3 4">
    <name type="scientific">Helicobacter cetorum (strain ATCC BAA-429 / MIT 00-7128)</name>
    <dbReference type="NCBI Taxonomy" id="182217"/>
    <lineage>
        <taxon>Bacteria</taxon>
        <taxon>Pseudomonadati</taxon>
        <taxon>Campylobacterota</taxon>
        <taxon>Epsilonproteobacteria</taxon>
        <taxon>Campylobacterales</taxon>
        <taxon>Helicobacteraceae</taxon>
        <taxon>Helicobacter</taxon>
    </lineage>
</organism>
<dbReference type="AlphaFoldDB" id="I0EK69"/>
<protein>
    <submittedName>
        <fullName evidence="3">Uncharacterized protein</fullName>
    </submittedName>
</protein>
<name>I0EK69_HELC0</name>
<accession>I0EK69</accession>
<keyword evidence="4" id="KW-1185">Reference proteome</keyword>
<dbReference type="InterPro" id="IPR055911">
    <property type="entry name" value="DUF7488"/>
</dbReference>
<feature type="domain" description="DUF7488" evidence="2">
    <location>
        <begin position="19"/>
        <end position="163"/>
    </location>
</feature>
<dbReference type="Pfam" id="PF24314">
    <property type="entry name" value="DUF7488"/>
    <property type="match status" value="1"/>
</dbReference>
<dbReference type="KEGG" id="hce:HCW_00195"/>
<reference evidence="4" key="1">
    <citation type="submission" date="2012-04" db="EMBL/GenBank/DDBJ databases">
        <title>Complete genome sequence of Helicobacter cetorum strain MIT 00-7128.</title>
        <authorList>
            <person name="Kersulyte D."/>
            <person name="Berg D.E."/>
        </authorList>
    </citation>
    <scope>NUCLEOTIDE SEQUENCE [LARGE SCALE GENOMIC DNA]</scope>
    <source>
        <strain evidence="4">MIT 00-7128</strain>
    </source>
</reference>
<evidence type="ECO:0000259" key="2">
    <source>
        <dbReference type="Pfam" id="PF24314"/>
    </source>
</evidence>
<dbReference type="PATRIC" id="fig|182217.3.peg.41"/>
<proteinExistence type="predicted"/>
<dbReference type="InterPro" id="IPR036034">
    <property type="entry name" value="PDZ_sf"/>
</dbReference>
<dbReference type="HOGENOM" id="CLU_066393_0_0_7"/>